<name>A0A1J4V4M2_9BACT</name>
<dbReference type="EMBL" id="MNVN01000010">
    <property type="protein sequence ID" value="OIO30939.1"/>
    <property type="molecule type" value="Genomic_DNA"/>
</dbReference>
<feature type="signal peptide" evidence="1">
    <location>
        <begin position="1"/>
        <end position="22"/>
    </location>
</feature>
<evidence type="ECO:0000313" key="3">
    <source>
        <dbReference type="Proteomes" id="UP000181992"/>
    </source>
</evidence>
<accession>A0A1J4V4M2</accession>
<evidence type="ECO:0008006" key="4">
    <source>
        <dbReference type="Google" id="ProtNLM"/>
    </source>
</evidence>
<evidence type="ECO:0000256" key="1">
    <source>
        <dbReference type="SAM" id="SignalP"/>
    </source>
</evidence>
<dbReference type="Proteomes" id="UP000181992">
    <property type="component" value="Unassembled WGS sequence"/>
</dbReference>
<comment type="caution">
    <text evidence="2">The sequence shown here is derived from an EMBL/GenBank/DDBJ whole genome shotgun (WGS) entry which is preliminary data.</text>
</comment>
<dbReference type="STRING" id="1805281.AUJ77_01200"/>
<feature type="chain" id="PRO_5012498367" description="DUF5667 domain-containing protein" evidence="1">
    <location>
        <begin position="23"/>
        <end position="273"/>
    </location>
</feature>
<protein>
    <recommendedName>
        <fullName evidence="4">DUF5667 domain-containing protein</fullName>
    </recommendedName>
</protein>
<evidence type="ECO:0000313" key="2">
    <source>
        <dbReference type="EMBL" id="OIO30939.1"/>
    </source>
</evidence>
<reference evidence="2 3" key="1">
    <citation type="journal article" date="2016" name="Environ. Microbiol.">
        <title>Genomic resolution of a cold subsurface aquifer community provides metabolic insights for novel microbes adapted to high CO concentrations.</title>
        <authorList>
            <person name="Probst A.J."/>
            <person name="Castelle C.J."/>
            <person name="Singh A."/>
            <person name="Brown C.T."/>
            <person name="Anantharaman K."/>
            <person name="Sharon I."/>
            <person name="Hug L.A."/>
            <person name="Burstein D."/>
            <person name="Emerson J.B."/>
            <person name="Thomas B.C."/>
            <person name="Banfield J.F."/>
        </authorList>
    </citation>
    <scope>NUCLEOTIDE SEQUENCE [LARGE SCALE GENOMIC DNA]</scope>
    <source>
        <strain evidence="2">CG1_02_43_90</strain>
    </source>
</reference>
<keyword evidence="1" id="KW-0732">Signal</keyword>
<organism evidence="2 3">
    <name type="scientific">Candidatus Nomurabacteria bacterium CG1_02_43_90</name>
    <dbReference type="NCBI Taxonomy" id="1805281"/>
    <lineage>
        <taxon>Bacteria</taxon>
        <taxon>Candidatus Nomuraibacteriota</taxon>
    </lineage>
</organism>
<sequence length="273" mass="30079">MKKNISAIALALLAGGAMIASAQSIETTVSGEATMNARPGIMMPPVPPIGVRPELRDLRQEANTVRKDFVASTTQMRNNIRVEMNAKAQKMQARERMLRASTTEIQKDVRGKIRVFQASTTEARKEIQDRERMLQASTTEMRKEIQNRTNSIKDVAQKKRIELANQQAHLVGIRLNTATDRIQKISDRVSLALDTLEAKGSDVSVSRSHLASAKTNLDEARAKTITVKFEITSALASQAPKEGLLATEPLIKEAVQNIQDAQNEIAQAISIIK</sequence>
<proteinExistence type="predicted"/>
<dbReference type="AlphaFoldDB" id="A0A1J4V4M2"/>
<gene>
    <name evidence="2" type="ORF">AUJ77_01200</name>
</gene>